<dbReference type="EMBL" id="CAFBMB010000022">
    <property type="protein sequence ID" value="CAB4892227.1"/>
    <property type="molecule type" value="Genomic_DNA"/>
</dbReference>
<name>A0A6J7F9U3_9ZZZZ</name>
<sequence length="385" mass="41250">MTGMSDGDAVIDVSTEHLHMLASGLDNWALHLDNCASRLRSAHESHVLPTVGPQHRIAQVLARLARMARNDAQTIAHLAQRYEFNESHGQNFWQVVATTWNPAVVGTSLMAGLVAFAHPTARSVSFFRQTMTQATEQFSRSIVATGVRPIRQSAHHISTNPGSDEPCRPPASMVDLISRIPAVAADKPQVRVERTSTTAFVYIGGTVTSALNGGKEPWDMTSNLVAIAGQQSDSEVGVRKIMQSPAVTSADNVVVVGHSQGGLIAQRVTALGNPNVSDVVLVGAPTARVEMPAGVRIVAIENTNDPVPALGGQTPPGKVDVTFRRDAPVTSNDSLGAHHLSSYRSTAHAFDASTSPLLRATERQLFVRRESEVCVATDWRVDRSS</sequence>
<dbReference type="Pfam" id="PF06259">
    <property type="entry name" value="Abhydrolase_8"/>
    <property type="match status" value="1"/>
</dbReference>
<evidence type="ECO:0000259" key="1">
    <source>
        <dbReference type="Pfam" id="PF06259"/>
    </source>
</evidence>
<accession>A0A6J7F9U3</accession>
<evidence type="ECO:0000313" key="2">
    <source>
        <dbReference type="EMBL" id="CAB4892227.1"/>
    </source>
</evidence>
<gene>
    <name evidence="2" type="ORF">UFOPK3516_00468</name>
</gene>
<reference evidence="2" key="1">
    <citation type="submission" date="2020-05" db="EMBL/GenBank/DDBJ databases">
        <authorList>
            <person name="Chiriac C."/>
            <person name="Salcher M."/>
            <person name="Ghai R."/>
            <person name="Kavagutti S V."/>
        </authorList>
    </citation>
    <scope>NUCLEOTIDE SEQUENCE</scope>
</reference>
<dbReference type="SUPFAM" id="SSF53474">
    <property type="entry name" value="alpha/beta-Hydrolases"/>
    <property type="match status" value="1"/>
</dbReference>
<protein>
    <submittedName>
        <fullName evidence="2">Unannotated protein</fullName>
    </submittedName>
</protein>
<proteinExistence type="predicted"/>
<dbReference type="Gene3D" id="3.40.50.1820">
    <property type="entry name" value="alpha/beta hydrolase"/>
    <property type="match status" value="1"/>
</dbReference>
<dbReference type="InterPro" id="IPR010427">
    <property type="entry name" value="DUF1023"/>
</dbReference>
<dbReference type="InterPro" id="IPR029058">
    <property type="entry name" value="AB_hydrolase_fold"/>
</dbReference>
<organism evidence="2">
    <name type="scientific">freshwater metagenome</name>
    <dbReference type="NCBI Taxonomy" id="449393"/>
    <lineage>
        <taxon>unclassified sequences</taxon>
        <taxon>metagenomes</taxon>
        <taxon>ecological metagenomes</taxon>
    </lineage>
</organism>
<feature type="domain" description="DUF1023" evidence="1">
    <location>
        <begin position="245"/>
        <end position="296"/>
    </location>
</feature>
<dbReference type="AlphaFoldDB" id="A0A6J7F9U3"/>